<proteinExistence type="predicted"/>
<sequence>MAVPDLSSADVALIGFGGTAPAPVLQLVAKAANEHGYRSVVPRPLPVGRVRAPPVAAPDVPRRVVLCGVAVAAARGVQPPVVADRVPLPPDPGGGELRPVAAVRVDQRAGLRRPRGRVRPRLGVVPGGAGRDGADLASRAASGDAELRGRLAGAALSALSRLDAEAAGQ</sequence>
<accession>K0RG69</accession>
<name>K0RG69_THAOC</name>
<protein>
    <submittedName>
        <fullName evidence="1">Uncharacterized protein</fullName>
    </submittedName>
</protein>
<reference evidence="1 2" key="1">
    <citation type="journal article" date="2012" name="Genome Biol.">
        <title>Genome and low-iron response of an oceanic diatom adapted to chronic iron limitation.</title>
        <authorList>
            <person name="Lommer M."/>
            <person name="Specht M."/>
            <person name="Roy A.S."/>
            <person name="Kraemer L."/>
            <person name="Andreson R."/>
            <person name="Gutowska M.A."/>
            <person name="Wolf J."/>
            <person name="Bergner S.V."/>
            <person name="Schilhabel M.B."/>
            <person name="Klostermeier U.C."/>
            <person name="Beiko R.G."/>
            <person name="Rosenstiel P."/>
            <person name="Hippler M."/>
            <person name="Laroche J."/>
        </authorList>
    </citation>
    <scope>NUCLEOTIDE SEQUENCE [LARGE SCALE GENOMIC DNA]</scope>
    <source>
        <strain evidence="1 2">CCMP1005</strain>
    </source>
</reference>
<feature type="non-terminal residue" evidence="1">
    <location>
        <position position="169"/>
    </location>
</feature>
<evidence type="ECO:0000313" key="2">
    <source>
        <dbReference type="Proteomes" id="UP000266841"/>
    </source>
</evidence>
<organism evidence="1 2">
    <name type="scientific">Thalassiosira oceanica</name>
    <name type="common">Marine diatom</name>
    <dbReference type="NCBI Taxonomy" id="159749"/>
    <lineage>
        <taxon>Eukaryota</taxon>
        <taxon>Sar</taxon>
        <taxon>Stramenopiles</taxon>
        <taxon>Ochrophyta</taxon>
        <taxon>Bacillariophyta</taxon>
        <taxon>Coscinodiscophyceae</taxon>
        <taxon>Thalassiosirophycidae</taxon>
        <taxon>Thalassiosirales</taxon>
        <taxon>Thalassiosiraceae</taxon>
        <taxon>Thalassiosira</taxon>
    </lineage>
</organism>
<evidence type="ECO:0000313" key="1">
    <source>
        <dbReference type="EMBL" id="EJK47981.1"/>
    </source>
</evidence>
<dbReference type="AlphaFoldDB" id="K0RG69"/>
<dbReference type="Proteomes" id="UP000266841">
    <property type="component" value="Unassembled WGS sequence"/>
</dbReference>
<keyword evidence="2" id="KW-1185">Reference proteome</keyword>
<dbReference type="EMBL" id="AGNL01046410">
    <property type="protein sequence ID" value="EJK47981.1"/>
    <property type="molecule type" value="Genomic_DNA"/>
</dbReference>
<comment type="caution">
    <text evidence="1">The sequence shown here is derived from an EMBL/GenBank/DDBJ whole genome shotgun (WGS) entry which is preliminary data.</text>
</comment>
<gene>
    <name evidence="1" type="ORF">THAOC_33258</name>
</gene>